<dbReference type="Gene3D" id="3.20.20.450">
    <property type="entry name" value="EAL domain"/>
    <property type="match status" value="1"/>
</dbReference>
<protein>
    <recommendedName>
        <fullName evidence="2">EAL domain-containing protein</fullName>
    </recommendedName>
</protein>
<accession>A0A8J3YEV6</accession>
<organism evidence="3 4">
    <name type="scientific">Virgisporangium aliadipatigenens</name>
    <dbReference type="NCBI Taxonomy" id="741659"/>
    <lineage>
        <taxon>Bacteria</taxon>
        <taxon>Bacillati</taxon>
        <taxon>Actinomycetota</taxon>
        <taxon>Actinomycetes</taxon>
        <taxon>Micromonosporales</taxon>
        <taxon>Micromonosporaceae</taxon>
        <taxon>Virgisporangium</taxon>
    </lineage>
</organism>
<dbReference type="Pfam" id="PF00563">
    <property type="entry name" value="EAL"/>
    <property type="match status" value="1"/>
</dbReference>
<dbReference type="SMART" id="SM00052">
    <property type="entry name" value="EAL"/>
    <property type="match status" value="1"/>
</dbReference>
<dbReference type="PANTHER" id="PTHR33121">
    <property type="entry name" value="CYCLIC DI-GMP PHOSPHODIESTERASE PDEF"/>
    <property type="match status" value="1"/>
</dbReference>
<name>A0A8J3YEV6_9ACTN</name>
<dbReference type="EMBL" id="BOPF01000002">
    <property type="protein sequence ID" value="GIJ43726.1"/>
    <property type="molecule type" value="Genomic_DNA"/>
</dbReference>
<dbReference type="CDD" id="cd01948">
    <property type="entry name" value="EAL"/>
    <property type="match status" value="1"/>
</dbReference>
<evidence type="ECO:0000256" key="1">
    <source>
        <dbReference type="SAM" id="MobiDB-lite"/>
    </source>
</evidence>
<reference evidence="3" key="1">
    <citation type="submission" date="2021-01" db="EMBL/GenBank/DDBJ databases">
        <title>Whole genome shotgun sequence of Virgisporangium aliadipatigenens NBRC 105644.</title>
        <authorList>
            <person name="Komaki H."/>
            <person name="Tamura T."/>
        </authorList>
    </citation>
    <scope>NUCLEOTIDE SEQUENCE</scope>
    <source>
        <strain evidence="3">NBRC 105644</strain>
    </source>
</reference>
<comment type="caution">
    <text evidence="3">The sequence shown here is derived from an EMBL/GenBank/DDBJ whole genome shotgun (WGS) entry which is preliminary data.</text>
</comment>
<proteinExistence type="predicted"/>
<keyword evidence="4" id="KW-1185">Reference proteome</keyword>
<dbReference type="RefSeq" id="WP_203897282.1">
    <property type="nucleotide sequence ID" value="NZ_BOPF01000002.1"/>
</dbReference>
<evidence type="ECO:0000259" key="2">
    <source>
        <dbReference type="PROSITE" id="PS50883"/>
    </source>
</evidence>
<evidence type="ECO:0000313" key="3">
    <source>
        <dbReference type="EMBL" id="GIJ43726.1"/>
    </source>
</evidence>
<dbReference type="GO" id="GO:0071111">
    <property type="term" value="F:cyclic-guanylate-specific phosphodiesterase activity"/>
    <property type="evidence" value="ECO:0007669"/>
    <property type="project" value="InterPro"/>
</dbReference>
<feature type="region of interest" description="Disordered" evidence="1">
    <location>
        <begin position="23"/>
        <end position="52"/>
    </location>
</feature>
<dbReference type="InterPro" id="IPR050706">
    <property type="entry name" value="Cyclic-di-GMP_PDE-like"/>
</dbReference>
<feature type="domain" description="EAL" evidence="2">
    <location>
        <begin position="51"/>
        <end position="297"/>
    </location>
</feature>
<dbReference type="AlphaFoldDB" id="A0A8J3YEV6"/>
<dbReference type="SUPFAM" id="SSF141868">
    <property type="entry name" value="EAL domain-like"/>
    <property type="match status" value="1"/>
</dbReference>
<gene>
    <name evidence="3" type="ORF">Val02_06120</name>
</gene>
<dbReference type="InterPro" id="IPR035919">
    <property type="entry name" value="EAL_sf"/>
</dbReference>
<dbReference type="PROSITE" id="PS50883">
    <property type="entry name" value="EAL"/>
    <property type="match status" value="1"/>
</dbReference>
<dbReference type="PANTHER" id="PTHR33121:SF76">
    <property type="entry name" value="SIGNALING PROTEIN"/>
    <property type="match status" value="1"/>
</dbReference>
<feature type="compositionally biased region" description="Basic and acidic residues" evidence="1">
    <location>
        <begin position="33"/>
        <end position="52"/>
    </location>
</feature>
<dbReference type="InterPro" id="IPR001633">
    <property type="entry name" value="EAL_dom"/>
</dbReference>
<dbReference type="Proteomes" id="UP000619260">
    <property type="component" value="Unassembled WGS sequence"/>
</dbReference>
<sequence>MARSSGWVLWSRDGYRGRADLAEAPATGSSVRTAERESVTVGSLERRPRPAHRGDSLVDRIIADRSVEIEYQAVVDARRNQVVGFEALSRGPAGPLQSPAQLFSAARAVGRLGELDWICRAAAFRGMLSAGLPPSLSLFVNVEADSLMEPCPDDLLPVMQEAEAKLRVFVDLTGRALARYPSQVLETVRRARAAGWGVSVGDVAYSNEGLALLPTIEPDVIKLDQRVLTSRFGQTTDAVLAALAESEQTGAVLLIERVESQEHALTARAFGAAYQQGRLIGREGPLPTNVTVPGSPLPLLDSSPDVTRTPWQVLVDGGAHRTDGVGENALEHIVQTVASQACTGARPPVVAAITPQGAGADPVTENMWRMMVERCPLVVIVGPNVATWNDWRIRAADLPAQHVLAGERCFLVLSPTVATVVSARAVAGVDGRQPTWDVVISQQPSLCRDVLRRLLDIVDTLQGGVHHGA</sequence>
<evidence type="ECO:0000313" key="4">
    <source>
        <dbReference type="Proteomes" id="UP000619260"/>
    </source>
</evidence>